<name>D4XPV9_ACIHA</name>
<evidence type="ECO:0000313" key="2">
    <source>
        <dbReference type="Proteomes" id="UP000003085"/>
    </source>
</evidence>
<proteinExistence type="predicted"/>
<dbReference type="HOGENOM" id="CLU_3303192_0_0_6"/>
<comment type="caution">
    <text evidence="1">The sequence shown here is derived from an EMBL/GenBank/DDBJ whole genome shotgun (WGS) entry which is preliminary data.</text>
</comment>
<dbReference type="EMBL" id="ADMT01000157">
    <property type="protein sequence ID" value="EFF82774.1"/>
    <property type="molecule type" value="Genomic_DNA"/>
</dbReference>
<accession>D4XPV9</accession>
<reference evidence="2" key="1">
    <citation type="submission" date="2010-03" db="EMBL/GenBank/DDBJ databases">
        <title>Complete sequence of Mobiluncus curtisii ATCC 43063.</title>
        <authorList>
            <person name="Muzny D."/>
            <person name="Qin X."/>
            <person name="Deng J."/>
            <person name="Jiang H."/>
            <person name="Liu Y."/>
            <person name="Qu J."/>
            <person name="Song X.-Z."/>
            <person name="Zhang L."/>
            <person name="Thornton R."/>
            <person name="Coyle M."/>
            <person name="Francisco L."/>
            <person name="Jackson L."/>
            <person name="Javaid M."/>
            <person name="Korchina V."/>
            <person name="Kovar C."/>
            <person name="Mata R."/>
            <person name="Mathew T."/>
            <person name="Ngo R."/>
            <person name="Nguyen L."/>
            <person name="Nguyen N."/>
            <person name="Okwuonu G."/>
            <person name="Ongeri F."/>
            <person name="Pham C."/>
            <person name="Simmons D."/>
            <person name="Wilczek-Boney K."/>
            <person name="Hale W."/>
            <person name="Jakkamsetti A."/>
            <person name="Pham P."/>
            <person name="Ruth R."/>
            <person name="San Lucas F."/>
            <person name="Warren J."/>
            <person name="Zhang J."/>
            <person name="Zhao Z."/>
            <person name="Zhou C."/>
            <person name="Zhu D."/>
            <person name="Lee S."/>
            <person name="Bess C."/>
            <person name="Blankenburg K."/>
            <person name="Forbes L."/>
            <person name="Fu Q."/>
            <person name="Gubbala S."/>
            <person name="Hirani K."/>
            <person name="Jayaseelan J.C."/>
            <person name="Lara F."/>
            <person name="Munidasa M."/>
            <person name="Palculict T."/>
            <person name="Patil S."/>
            <person name="Pu L.-L."/>
            <person name="Saada N."/>
            <person name="Tang L."/>
            <person name="Weissenberger G."/>
            <person name="Zhu Y."/>
            <person name="Hemphill L."/>
            <person name="Shang Y."/>
            <person name="Youmans B."/>
            <person name="Ayvaz T."/>
            <person name="Ross M."/>
            <person name="Santibanez J."/>
            <person name="Aqrawi P."/>
            <person name="Gross S."/>
            <person name="Joshi V."/>
            <person name="Fowler G."/>
            <person name="Nazareth L."/>
            <person name="Reid J."/>
            <person name="Worley K."/>
            <person name="Petrosino J."/>
            <person name="Highlander S."/>
            <person name="Gibbs R."/>
            <person name="Gibbs R."/>
        </authorList>
    </citation>
    <scope>NUCLEOTIDE SEQUENCE [LARGE SCALE GENOMIC DNA]</scope>
    <source>
        <strain evidence="2">ATCC 19194</strain>
    </source>
</reference>
<evidence type="ECO:0000313" key="1">
    <source>
        <dbReference type="EMBL" id="EFF82774.1"/>
    </source>
</evidence>
<dbReference type="Proteomes" id="UP000003085">
    <property type="component" value="Unassembled WGS sequence"/>
</dbReference>
<protein>
    <submittedName>
        <fullName evidence="1">Uncharacterized protein</fullName>
    </submittedName>
</protein>
<gene>
    <name evidence="1" type="ORF">HMP0015_1751</name>
</gene>
<dbReference type="AlphaFoldDB" id="D4XPV9"/>
<sequence length="39" mass="4576">MQKIKSIHINNLSSFIQIKLKRLFLTLFILSFSIKLGKI</sequence>
<organism evidence="1 2">
    <name type="scientific">Acinetobacter haemolyticus ATCC 19194</name>
    <dbReference type="NCBI Taxonomy" id="707232"/>
    <lineage>
        <taxon>Bacteria</taxon>
        <taxon>Pseudomonadati</taxon>
        <taxon>Pseudomonadota</taxon>
        <taxon>Gammaproteobacteria</taxon>
        <taxon>Moraxellales</taxon>
        <taxon>Moraxellaceae</taxon>
        <taxon>Acinetobacter</taxon>
    </lineage>
</organism>